<sequence length="277" mass="31028" precursor="true">MNRISKCMVVLILLSSMASLCYAQSQSSTDHEIGIGEAEESLRTFLSSIDNERSYANVKIISSGDFATSAGDYYEFETDEGNFKVYKKNGEVESAWFYQDDSSSGRSDLSKDENLKLAKEFEQEHYPAFDNLNMVLTGSEKIEGNNGRARYLFKWYEVENSLFNTEVYTSNYVIIAVEGGEIAGYIGVERETEVSLEPEISESEAMEKAVPALSLPANSGRNYEYENKLCVSYFDGEQHLAWYINIDNGLDSWGYASGGQAVIDAHNGDVLLKNPYM</sequence>
<dbReference type="RefSeq" id="WP_013329809.1">
    <property type="nucleotide sequence ID" value="NC_014507.1"/>
</dbReference>
<dbReference type="eggNOG" id="arCOG06558">
    <property type="taxonomic scope" value="Archaea"/>
</dbReference>
<proteinExistence type="predicted"/>
<dbReference type="EMBL" id="CP002117">
    <property type="protein sequence ID" value="ADN36632.1"/>
    <property type="molecule type" value="Genomic_DNA"/>
</dbReference>
<keyword evidence="2" id="KW-1185">Reference proteome</keyword>
<accession>E1RIP0</accession>
<gene>
    <name evidence="1" type="ordered locus">Mpet_1880</name>
</gene>
<protein>
    <recommendedName>
        <fullName evidence="3">PepSY domain-containing protein</fullName>
    </recommendedName>
</protein>
<reference evidence="1 2" key="1">
    <citation type="journal article" date="2010" name="Stand. Genomic Sci.">
        <title>Complete genome sequence of Methanoplanus petrolearius type strain (SEBR 4847).</title>
        <authorList>
            <person name="Brambilla E."/>
            <person name="Djao O.D."/>
            <person name="Daligault H."/>
            <person name="Lapidus A."/>
            <person name="Lucas S."/>
            <person name="Hammon N."/>
            <person name="Nolan M."/>
            <person name="Tice H."/>
            <person name="Cheng J.F."/>
            <person name="Han C."/>
            <person name="Tapia R."/>
            <person name="Goodwin L."/>
            <person name="Pitluck S."/>
            <person name="Liolios K."/>
            <person name="Ivanova N."/>
            <person name="Mavromatis K."/>
            <person name="Mikhailova N."/>
            <person name="Pati A."/>
            <person name="Chen A."/>
            <person name="Palaniappan K."/>
            <person name="Land M."/>
            <person name="Hauser L."/>
            <person name="Chang Y.J."/>
            <person name="Jeffries C.D."/>
            <person name="Rohde M."/>
            <person name="Spring S."/>
            <person name="Sikorski J."/>
            <person name="Goker M."/>
            <person name="Woyke T."/>
            <person name="Bristow J."/>
            <person name="Eisen J.A."/>
            <person name="Markowitz V."/>
            <person name="Hugenholtz P."/>
            <person name="Kyrpides N.C."/>
            <person name="Klenk H.P."/>
        </authorList>
    </citation>
    <scope>NUCLEOTIDE SEQUENCE [LARGE SCALE GENOMIC DNA]</scope>
    <source>
        <strain evidence="2">DSM 11571 / OCM 486 / SEBR 4847</strain>
    </source>
</reference>
<dbReference type="GeneID" id="9744357"/>
<dbReference type="OrthoDB" id="110777at2157"/>
<evidence type="ECO:0000313" key="2">
    <source>
        <dbReference type="Proteomes" id="UP000006565"/>
    </source>
</evidence>
<name>E1RIP0_METP4</name>
<organism evidence="1 2">
    <name type="scientific">Methanolacinia petrolearia (strain DSM 11571 / OCM 486 / SEBR 4847)</name>
    <name type="common">Methanoplanus petrolearius</name>
    <dbReference type="NCBI Taxonomy" id="679926"/>
    <lineage>
        <taxon>Archaea</taxon>
        <taxon>Methanobacteriati</taxon>
        <taxon>Methanobacteriota</taxon>
        <taxon>Stenosarchaea group</taxon>
        <taxon>Methanomicrobia</taxon>
        <taxon>Methanomicrobiales</taxon>
        <taxon>Methanomicrobiaceae</taxon>
        <taxon>Methanolacinia</taxon>
    </lineage>
</organism>
<dbReference type="KEGG" id="mpi:Mpet_1880"/>
<dbReference type="STRING" id="679926.Mpet_1880"/>
<dbReference type="AlphaFoldDB" id="E1RIP0"/>
<evidence type="ECO:0000313" key="1">
    <source>
        <dbReference type="EMBL" id="ADN36632.1"/>
    </source>
</evidence>
<dbReference type="Proteomes" id="UP000006565">
    <property type="component" value="Chromosome"/>
</dbReference>
<evidence type="ECO:0008006" key="3">
    <source>
        <dbReference type="Google" id="ProtNLM"/>
    </source>
</evidence>
<dbReference type="HOGENOM" id="CLU_1003304_0_0_2"/>